<sequence>MKKFIKYFVLFFFLFLCISCTKELDFEQADSLELTPVLEASLIYFELNSEEIIEKVLLEFGLTEVPPTEILEEIFPDDLIIQLSDTVETAAFNDTFFVKNLTRADIFYQISNSTNIPYTAQVEFLNENNVLLHQSDFVITPATTENPSITEQTDSFVDENLNRIIQTTKMVVNMDVGVDLNFVTGPEGSLIFNSAGTFYFLIDAE</sequence>
<evidence type="ECO:0000313" key="1">
    <source>
        <dbReference type="EMBL" id="UOB16367.1"/>
    </source>
</evidence>
<organism evidence="1 2">
    <name type="scientific">Abyssalbus ytuae</name>
    <dbReference type="NCBI Taxonomy" id="2926907"/>
    <lineage>
        <taxon>Bacteria</taxon>
        <taxon>Pseudomonadati</taxon>
        <taxon>Bacteroidota</taxon>
        <taxon>Flavobacteriia</taxon>
        <taxon>Flavobacteriales</taxon>
        <taxon>Flavobacteriaceae</taxon>
        <taxon>Abyssalbus</taxon>
    </lineage>
</organism>
<keyword evidence="2" id="KW-1185">Reference proteome</keyword>
<proteinExistence type="predicted"/>
<gene>
    <name evidence="1" type="ORF">MQE35_11540</name>
</gene>
<accession>A0A9E6ZIV8</accession>
<protein>
    <submittedName>
        <fullName evidence="1">Uncharacterized protein</fullName>
    </submittedName>
</protein>
<reference evidence="1" key="1">
    <citation type="submission" date="2022-03" db="EMBL/GenBank/DDBJ databases">
        <title>Description of Abyssus ytuae gen. nov., sp. nov., a novel member of the family Flavobacteriaceae isolated from the sediment of Mariana Trench.</title>
        <authorList>
            <person name="Zhang J."/>
            <person name="Xu X."/>
        </authorList>
    </citation>
    <scope>NUCLEOTIDE SEQUENCE</scope>
    <source>
        <strain evidence="1">MT3330</strain>
    </source>
</reference>
<dbReference type="Proteomes" id="UP000831290">
    <property type="component" value="Chromosome"/>
</dbReference>
<dbReference type="AlphaFoldDB" id="A0A9E6ZIV8"/>
<evidence type="ECO:0000313" key="2">
    <source>
        <dbReference type="Proteomes" id="UP000831290"/>
    </source>
</evidence>
<dbReference type="KEGG" id="fbm:MQE35_11540"/>
<dbReference type="EMBL" id="CP094358">
    <property type="protein sequence ID" value="UOB16367.1"/>
    <property type="molecule type" value="Genomic_DNA"/>
</dbReference>
<dbReference type="RefSeq" id="WP_255841544.1">
    <property type="nucleotide sequence ID" value="NZ_CP094358.1"/>
</dbReference>
<name>A0A9E6ZIV8_9FLAO</name>